<sequence length="266" mass="29304">MMQLSLAQFEVARADAAANLARIAELAAEASAAGSDLLCLPEMCTTGFDWAYNRAHLDAAADDAAAVSALAKAHGIAICGSMLERTDSGNAANCFHYFDARGELCARYRKLHLFTLFHEERHVEAGEQCVSFETEFGRIGAAICYDLRFPELFRRNTEAGAILQVLPAAFPHPRLDHWRSLVRARAIENQNYFIAINQCGVEGHGSSVGETQYFGHSMVVDPWGEIVVEASEEACLLQVEIDPSLVSKVRSKLSAWEDRRGDLFHL</sequence>
<comment type="similarity">
    <text evidence="1">Belongs to the carbon-nitrogen hydrolase superfamily. NIT1/NIT2 family.</text>
</comment>
<dbReference type="PANTHER" id="PTHR23088:SF27">
    <property type="entry name" value="DEAMINATED GLUTATHIONE AMIDASE"/>
    <property type="match status" value="1"/>
</dbReference>
<dbReference type="InterPro" id="IPR001110">
    <property type="entry name" value="UPF0012_CS"/>
</dbReference>
<dbReference type="PROSITE" id="PS01227">
    <property type="entry name" value="UPF0012"/>
    <property type="match status" value="1"/>
</dbReference>
<dbReference type="PANTHER" id="PTHR23088">
    <property type="entry name" value="NITRILASE-RELATED"/>
    <property type="match status" value="1"/>
</dbReference>
<name>A0ABU1AYC7_9BACT</name>
<accession>A0ABU1AYC7</accession>
<comment type="caution">
    <text evidence="3">The sequence shown here is derived from an EMBL/GenBank/DDBJ whole genome shotgun (WGS) entry which is preliminary data.</text>
</comment>
<proteinExistence type="inferred from homology"/>
<keyword evidence="3" id="KW-0378">Hydrolase</keyword>
<evidence type="ECO:0000256" key="1">
    <source>
        <dbReference type="ARBA" id="ARBA00010613"/>
    </source>
</evidence>
<dbReference type="GO" id="GO:0016787">
    <property type="term" value="F:hydrolase activity"/>
    <property type="evidence" value="ECO:0007669"/>
    <property type="project" value="UniProtKB-KW"/>
</dbReference>
<feature type="domain" description="CN hydrolase" evidence="2">
    <location>
        <begin position="2"/>
        <end position="243"/>
    </location>
</feature>
<dbReference type="Pfam" id="PF00795">
    <property type="entry name" value="CN_hydrolase"/>
    <property type="match status" value="1"/>
</dbReference>
<protein>
    <submittedName>
        <fullName evidence="3">Nitrilase-related carbon-nitrogen hydrolase</fullName>
    </submittedName>
</protein>
<dbReference type="Proteomes" id="UP001225316">
    <property type="component" value="Unassembled WGS sequence"/>
</dbReference>
<dbReference type="RefSeq" id="WP_308950339.1">
    <property type="nucleotide sequence ID" value="NZ_JARXHW010000022.1"/>
</dbReference>
<evidence type="ECO:0000313" key="3">
    <source>
        <dbReference type="EMBL" id="MDQ8207967.1"/>
    </source>
</evidence>
<gene>
    <name evidence="3" type="ORF">QEH52_10630</name>
</gene>
<dbReference type="EMBL" id="JARXHW010000022">
    <property type="protein sequence ID" value="MDQ8207967.1"/>
    <property type="molecule type" value="Genomic_DNA"/>
</dbReference>
<evidence type="ECO:0000259" key="2">
    <source>
        <dbReference type="PROSITE" id="PS50263"/>
    </source>
</evidence>
<dbReference type="InterPro" id="IPR003010">
    <property type="entry name" value="C-N_Hydrolase"/>
</dbReference>
<reference evidence="3 4" key="1">
    <citation type="submission" date="2023-04" db="EMBL/GenBank/DDBJ databases">
        <title>A novel bacteria isolated from coastal sediment.</title>
        <authorList>
            <person name="Liu X.-J."/>
            <person name="Du Z.-J."/>
        </authorList>
    </citation>
    <scope>NUCLEOTIDE SEQUENCE [LARGE SCALE GENOMIC DNA]</scope>
    <source>
        <strain evidence="3 4">SDUM461003</strain>
    </source>
</reference>
<evidence type="ECO:0000313" key="4">
    <source>
        <dbReference type="Proteomes" id="UP001225316"/>
    </source>
</evidence>
<organism evidence="3 4">
    <name type="scientific">Thalassobacterium maritimum</name>
    <dbReference type="NCBI Taxonomy" id="3041265"/>
    <lineage>
        <taxon>Bacteria</taxon>
        <taxon>Pseudomonadati</taxon>
        <taxon>Verrucomicrobiota</taxon>
        <taxon>Opitutia</taxon>
        <taxon>Puniceicoccales</taxon>
        <taxon>Coraliomargaritaceae</taxon>
        <taxon>Thalassobacterium</taxon>
    </lineage>
</organism>
<keyword evidence="4" id="KW-1185">Reference proteome</keyword>
<dbReference type="InterPro" id="IPR036526">
    <property type="entry name" value="C-N_Hydrolase_sf"/>
</dbReference>
<dbReference type="SUPFAM" id="SSF56317">
    <property type="entry name" value="Carbon-nitrogen hydrolase"/>
    <property type="match status" value="1"/>
</dbReference>
<dbReference type="PROSITE" id="PS50263">
    <property type="entry name" value="CN_HYDROLASE"/>
    <property type="match status" value="1"/>
</dbReference>
<dbReference type="Gene3D" id="3.60.110.10">
    <property type="entry name" value="Carbon-nitrogen hydrolase"/>
    <property type="match status" value="1"/>
</dbReference>